<proteinExistence type="predicted"/>
<dbReference type="SUPFAM" id="SSF111283">
    <property type="entry name" value="Putative modulator of DNA gyrase, PmbA/TldD"/>
    <property type="match status" value="1"/>
</dbReference>
<evidence type="ECO:0000313" key="3">
    <source>
        <dbReference type="Proteomes" id="UP000619260"/>
    </source>
</evidence>
<evidence type="ECO:0000313" key="2">
    <source>
        <dbReference type="EMBL" id="GIJ50098.1"/>
    </source>
</evidence>
<name>A0A8J4DUJ0_9ACTN</name>
<dbReference type="Proteomes" id="UP000619260">
    <property type="component" value="Unassembled WGS sequence"/>
</dbReference>
<dbReference type="AlphaFoldDB" id="A0A8J4DUJ0"/>
<comment type="caution">
    <text evidence="2">The sequence shown here is derived from an EMBL/GenBank/DDBJ whole genome shotgun (WGS) entry which is preliminary data.</text>
</comment>
<dbReference type="RefSeq" id="WP_203903546.1">
    <property type="nucleotide sequence ID" value="NZ_BOPF01000033.1"/>
</dbReference>
<dbReference type="InterPro" id="IPR045569">
    <property type="entry name" value="Metalloprtase-TldD/E_C"/>
</dbReference>
<dbReference type="PANTHER" id="PTHR43666">
    <property type="entry name" value="TLDD PROTEIN"/>
    <property type="match status" value="1"/>
</dbReference>
<dbReference type="Pfam" id="PF19289">
    <property type="entry name" value="PmbA_TldD_3rd"/>
    <property type="match status" value="1"/>
</dbReference>
<dbReference type="EMBL" id="BOPF01000033">
    <property type="protein sequence ID" value="GIJ50098.1"/>
    <property type="molecule type" value="Genomic_DNA"/>
</dbReference>
<dbReference type="PANTHER" id="PTHR43666:SF1">
    <property type="entry name" value="CONSERVED PROTEIN"/>
    <property type="match status" value="1"/>
</dbReference>
<keyword evidence="3" id="KW-1185">Reference proteome</keyword>
<gene>
    <name evidence="2" type="ORF">Val02_69840</name>
</gene>
<reference evidence="2" key="1">
    <citation type="submission" date="2021-01" db="EMBL/GenBank/DDBJ databases">
        <title>Whole genome shotgun sequence of Virgisporangium aliadipatigenens NBRC 105644.</title>
        <authorList>
            <person name="Komaki H."/>
            <person name="Tamura T."/>
        </authorList>
    </citation>
    <scope>NUCLEOTIDE SEQUENCE</scope>
    <source>
        <strain evidence="2">NBRC 105644</strain>
    </source>
</reference>
<dbReference type="GO" id="GO:0008237">
    <property type="term" value="F:metallopeptidase activity"/>
    <property type="evidence" value="ECO:0007669"/>
    <property type="project" value="InterPro"/>
</dbReference>
<dbReference type="InterPro" id="IPR035068">
    <property type="entry name" value="TldD/PmbA_N"/>
</dbReference>
<organism evidence="2 3">
    <name type="scientific">Virgisporangium aliadipatigenens</name>
    <dbReference type="NCBI Taxonomy" id="741659"/>
    <lineage>
        <taxon>Bacteria</taxon>
        <taxon>Bacillati</taxon>
        <taxon>Actinomycetota</taxon>
        <taxon>Actinomycetes</taxon>
        <taxon>Micromonosporales</taxon>
        <taxon>Micromonosporaceae</taxon>
        <taxon>Virgisporangium</taxon>
    </lineage>
</organism>
<evidence type="ECO:0000259" key="1">
    <source>
        <dbReference type="Pfam" id="PF19289"/>
    </source>
</evidence>
<feature type="domain" description="Metalloprotease TldD/E C-terminal" evidence="1">
    <location>
        <begin position="222"/>
        <end position="453"/>
    </location>
</feature>
<dbReference type="Gene3D" id="3.30.2290.10">
    <property type="entry name" value="PmbA/TldD superfamily"/>
    <property type="match status" value="1"/>
</dbReference>
<accession>A0A8J4DUJ0</accession>
<dbReference type="GO" id="GO:0006508">
    <property type="term" value="P:proteolysis"/>
    <property type="evidence" value="ECO:0007669"/>
    <property type="project" value="InterPro"/>
</dbReference>
<dbReference type="InterPro" id="IPR036059">
    <property type="entry name" value="TldD/PmbA_sf"/>
</dbReference>
<protein>
    <submittedName>
        <fullName evidence="2">Peptidase U62</fullName>
    </submittedName>
</protein>
<sequence length="463" mass="47278">MSAIVEQVLSLVPAGVEAEVTVVEHASAVTRFANSYIHQNVADTGTRVTLRLHAAGRTASGSTTTVDAAGLARLVERLTATAALLPPDALWAGVAPAGSLDPAARDGFASVDPATAAATPAERAAVVGAFVESAKGLLAAGYVRTSTATATFGNTAGQSLRGGYTEASLDGVARAASTDGGPADGVARATSRRLADLDGGLLGARAAAKAQATIGGVDLPPDDYEVVLEPQAVGDLLSGLSFYVFNGRAFAERRSFARPGEAQFDGALTLVDDALAADTYGVPFDAEGTPKRRTELVRDGVTQGVPHDRRTAREVGAESTGHSNGFGDTFGPMGTHLAITPAGGPAATEATGPVVDSDVAALVAGVRRGLLVTDFWYTRVLDPRSAVITGLTRNGVWLIEDGEVTAPVRNLRFTQSYPAALAPGRVLGIGAHAHALVERYSGAAHRAPALRLASWHFTGGASG</sequence>